<dbReference type="OrthoDB" id="9781892at2"/>
<keyword evidence="2 3" id="KW-0808">Transferase</keyword>
<keyword evidence="1" id="KW-0328">Glycosyltransferase</keyword>
<dbReference type="RefSeq" id="WP_013292187.1">
    <property type="nucleotide sequence ID" value="NC_014394.1"/>
</dbReference>
<dbReference type="STRING" id="395494.Galf_0199"/>
<gene>
    <name evidence="3" type="ordered locus">Galf_0199</name>
</gene>
<dbReference type="CDD" id="cd03789">
    <property type="entry name" value="GT9_LPS_heptosyltransferase"/>
    <property type="match status" value="1"/>
</dbReference>
<dbReference type="PANTHER" id="PTHR30160">
    <property type="entry name" value="TETRAACYLDISACCHARIDE 4'-KINASE-RELATED"/>
    <property type="match status" value="1"/>
</dbReference>
<keyword evidence="4" id="KW-1185">Reference proteome</keyword>
<dbReference type="GO" id="GO:0009244">
    <property type="term" value="P:lipopolysaccharide core region biosynthetic process"/>
    <property type="evidence" value="ECO:0007669"/>
    <property type="project" value="TreeGrafter"/>
</dbReference>
<dbReference type="eggNOG" id="COG0859">
    <property type="taxonomic scope" value="Bacteria"/>
</dbReference>
<dbReference type="PANTHER" id="PTHR30160:SF1">
    <property type="entry name" value="LIPOPOLYSACCHARIDE 1,2-N-ACETYLGLUCOSAMINETRANSFERASE-RELATED"/>
    <property type="match status" value="1"/>
</dbReference>
<dbReference type="Pfam" id="PF01075">
    <property type="entry name" value="Glyco_transf_9"/>
    <property type="match status" value="1"/>
</dbReference>
<dbReference type="Proteomes" id="UP000001235">
    <property type="component" value="Chromosome"/>
</dbReference>
<dbReference type="Gene3D" id="3.40.50.2000">
    <property type="entry name" value="Glycogen Phosphorylase B"/>
    <property type="match status" value="2"/>
</dbReference>
<proteinExistence type="predicted"/>
<dbReference type="GO" id="GO:0008713">
    <property type="term" value="F:ADP-heptose-lipopolysaccharide heptosyltransferase activity"/>
    <property type="evidence" value="ECO:0007669"/>
    <property type="project" value="TreeGrafter"/>
</dbReference>
<dbReference type="EMBL" id="CP002159">
    <property type="protein sequence ID" value="ADL54244.1"/>
    <property type="molecule type" value="Genomic_DNA"/>
</dbReference>
<dbReference type="GO" id="GO:0005829">
    <property type="term" value="C:cytosol"/>
    <property type="evidence" value="ECO:0007669"/>
    <property type="project" value="TreeGrafter"/>
</dbReference>
<accession>D9SIW8</accession>
<dbReference type="AlphaFoldDB" id="D9SIW8"/>
<reference evidence="3 4" key="1">
    <citation type="submission" date="2010-08" db="EMBL/GenBank/DDBJ databases">
        <title>Complete sequence of Gallionella capsiferriformans ES-2.</title>
        <authorList>
            <consortium name="US DOE Joint Genome Institute"/>
            <person name="Lucas S."/>
            <person name="Copeland A."/>
            <person name="Lapidus A."/>
            <person name="Cheng J.-F."/>
            <person name="Bruce D."/>
            <person name="Goodwin L."/>
            <person name="Pitluck S."/>
            <person name="Chertkov O."/>
            <person name="Davenport K.W."/>
            <person name="Detter J.C."/>
            <person name="Han C."/>
            <person name="Tapia R."/>
            <person name="Land M."/>
            <person name="Hauser L."/>
            <person name="Chang Y.-J."/>
            <person name="Jeffries C."/>
            <person name="Kyrpides N."/>
            <person name="Ivanova N."/>
            <person name="Mikhailova N."/>
            <person name="Shelobolina E.S."/>
            <person name="Picardal F."/>
            <person name="Roden E."/>
            <person name="Emerson D."/>
            <person name="Woyke T."/>
        </authorList>
    </citation>
    <scope>NUCLEOTIDE SEQUENCE [LARGE SCALE GENOMIC DNA]</scope>
    <source>
        <strain evidence="3 4">ES-2</strain>
    </source>
</reference>
<dbReference type="HOGENOM" id="CLU_038371_3_0_4"/>
<protein>
    <submittedName>
        <fullName evidence="3">Glycosyl transferase family 9</fullName>
    </submittedName>
</protein>
<evidence type="ECO:0000313" key="4">
    <source>
        <dbReference type="Proteomes" id="UP000001235"/>
    </source>
</evidence>
<dbReference type="InterPro" id="IPR002201">
    <property type="entry name" value="Glyco_trans_9"/>
</dbReference>
<name>D9SIW8_GALCS</name>
<dbReference type="SUPFAM" id="SSF53756">
    <property type="entry name" value="UDP-Glycosyltransferase/glycogen phosphorylase"/>
    <property type="match status" value="1"/>
</dbReference>
<dbReference type="CAZy" id="GT9">
    <property type="family name" value="Glycosyltransferase Family 9"/>
</dbReference>
<evidence type="ECO:0000313" key="3">
    <source>
        <dbReference type="EMBL" id="ADL54244.1"/>
    </source>
</evidence>
<sequence>MDINFQRAVDRLAGVPICALLSGYDRFRNFLFGAPAQAAIPRRILIILLSEMGSLVLAHAMFAQLKRQYPDAALHVMLFKKNREVLDLLGVVPEANVLTIDDRTLTQFLPDIWRAIRLMRALKFDVVIDCELFTRVSSIFAYLSAAPVRVGFSRHTQEGLYRGTFINRPVMYNPYRHLSEQFLTMVAAIGSASVPKGKSAPVLRVERPPQLVFRDGELEEVASALYADFPAISGKKLVLVYPSGGILPIRAWPPESYKLLCVSLLADGYAVGLIGMKDDAPLAQEIVEYAQSQYCVDLTGYTRTVRHLLCVFQYASLLVTNDGGPGQFAALTRLPTLVFFGPETPALYSPLTDNIHCLYSSWSCSPCLTAYNHRLSPCDGDNQCLKQITPEQVLSKSRELLSVDNTV</sequence>
<evidence type="ECO:0000256" key="2">
    <source>
        <dbReference type="ARBA" id="ARBA00022679"/>
    </source>
</evidence>
<evidence type="ECO:0000256" key="1">
    <source>
        <dbReference type="ARBA" id="ARBA00022676"/>
    </source>
</evidence>
<dbReference type="KEGG" id="gca:Galf_0199"/>
<organism evidence="3 4">
    <name type="scientific">Gallionella capsiferriformans (strain ES-2)</name>
    <name type="common">Gallionella ferruginea capsiferriformans (strain ES-2)</name>
    <dbReference type="NCBI Taxonomy" id="395494"/>
    <lineage>
        <taxon>Bacteria</taxon>
        <taxon>Pseudomonadati</taxon>
        <taxon>Pseudomonadota</taxon>
        <taxon>Betaproteobacteria</taxon>
        <taxon>Nitrosomonadales</taxon>
        <taxon>Gallionellaceae</taxon>
        <taxon>Gallionella</taxon>
    </lineage>
</organism>
<dbReference type="InterPro" id="IPR051199">
    <property type="entry name" value="LPS_LOS_Heptosyltrfase"/>
</dbReference>